<dbReference type="Proteomes" id="UP000783253">
    <property type="component" value="Unassembled WGS sequence"/>
</dbReference>
<evidence type="ECO:0008006" key="4">
    <source>
        <dbReference type="Google" id="ProtNLM"/>
    </source>
</evidence>
<accession>A0ABS7IZI0</accession>
<feature type="chain" id="PRO_5046426410" description="Lipoprotein" evidence="1">
    <location>
        <begin position="21"/>
        <end position="150"/>
    </location>
</feature>
<evidence type="ECO:0000313" key="2">
    <source>
        <dbReference type="EMBL" id="MBX7458971.1"/>
    </source>
</evidence>
<evidence type="ECO:0000313" key="3">
    <source>
        <dbReference type="Proteomes" id="UP000783253"/>
    </source>
</evidence>
<dbReference type="PROSITE" id="PS51257">
    <property type="entry name" value="PROKAR_LIPOPROTEIN"/>
    <property type="match status" value="1"/>
</dbReference>
<evidence type="ECO:0000256" key="1">
    <source>
        <dbReference type="SAM" id="SignalP"/>
    </source>
</evidence>
<sequence length="150" mass="16180">MRALSLLALLSLLAACEAEPAPQPTPRATADPVVVKAEVDRREMFGDVAKKGDFDVRFGEPFMSLDVRGEKIGISQSGGYKVVSSTRTQEGKGYVFRAKEGLNAGEAPFVLTIAPKACRDSFSGERTQYTAWLGTDAEPRRLQSCAAPAR</sequence>
<keyword evidence="3" id="KW-1185">Reference proteome</keyword>
<proteinExistence type="predicted"/>
<dbReference type="EMBL" id="JAIGNK010000003">
    <property type="protein sequence ID" value="MBX7458971.1"/>
    <property type="molecule type" value="Genomic_DNA"/>
</dbReference>
<reference evidence="2 3" key="1">
    <citation type="submission" date="2021-08" db="EMBL/GenBank/DDBJ databases">
        <title>Comparative Genomics Analysis of the Genus Qipengyuania Reveals Extensive Genetic Diversity and Metabolic Versatility, Including the Description of Fifteen Novel Species.</title>
        <authorList>
            <person name="Liu Y."/>
        </authorList>
    </citation>
    <scope>NUCLEOTIDE SEQUENCE [LARGE SCALE GENOMIC DNA]</scope>
    <source>
        <strain evidence="2 3">1NDH17</strain>
    </source>
</reference>
<feature type="signal peptide" evidence="1">
    <location>
        <begin position="1"/>
        <end position="20"/>
    </location>
</feature>
<gene>
    <name evidence="2" type="ORF">K3152_11995</name>
</gene>
<keyword evidence="1" id="KW-0732">Signal</keyword>
<organism evidence="2 3">
    <name type="scientific">Qipengyuania polymorpha</name>
    <dbReference type="NCBI Taxonomy" id="2867234"/>
    <lineage>
        <taxon>Bacteria</taxon>
        <taxon>Pseudomonadati</taxon>
        <taxon>Pseudomonadota</taxon>
        <taxon>Alphaproteobacteria</taxon>
        <taxon>Sphingomonadales</taxon>
        <taxon>Erythrobacteraceae</taxon>
        <taxon>Qipengyuania</taxon>
    </lineage>
</organism>
<protein>
    <recommendedName>
        <fullName evidence="4">Lipoprotein</fullName>
    </recommendedName>
</protein>
<dbReference type="RefSeq" id="WP_221574324.1">
    <property type="nucleotide sequence ID" value="NZ_JAIGNK010000003.1"/>
</dbReference>
<name>A0ABS7IZI0_9SPHN</name>
<comment type="caution">
    <text evidence="2">The sequence shown here is derived from an EMBL/GenBank/DDBJ whole genome shotgun (WGS) entry which is preliminary data.</text>
</comment>